<dbReference type="InterPro" id="IPR002646">
    <property type="entry name" value="PolA_pol_head_dom"/>
</dbReference>
<feature type="domain" description="CCA-adding enzyme C-terminal" evidence="14">
    <location>
        <begin position="244"/>
        <end position="393"/>
    </location>
</feature>
<evidence type="ECO:0000256" key="10">
    <source>
        <dbReference type="ARBA" id="ARBA00022884"/>
    </source>
</evidence>
<feature type="binding site" evidence="11">
    <location>
        <position position="112"/>
    </location>
    <ligand>
        <name>ATP</name>
        <dbReference type="ChEBI" id="CHEBI:30616"/>
    </ligand>
</feature>
<dbReference type="CDD" id="cd05398">
    <property type="entry name" value="NT_ClassII-CCAase"/>
    <property type="match status" value="1"/>
</dbReference>
<dbReference type="Pfam" id="PF01743">
    <property type="entry name" value="PolyA_pol"/>
    <property type="match status" value="1"/>
</dbReference>
<dbReference type="InterPro" id="IPR023068">
    <property type="entry name" value="CCA-adding_enz_firmicutes"/>
</dbReference>
<dbReference type="Gene3D" id="1.10.3090.10">
    <property type="entry name" value="cca-adding enzyme, domain 2"/>
    <property type="match status" value="1"/>
</dbReference>
<dbReference type="STRING" id="1293.SH09_05690"/>
<organism evidence="15 16">
    <name type="scientific">Staphylococcus gallinarum</name>
    <dbReference type="NCBI Taxonomy" id="1293"/>
    <lineage>
        <taxon>Bacteria</taxon>
        <taxon>Bacillati</taxon>
        <taxon>Bacillota</taxon>
        <taxon>Bacilli</taxon>
        <taxon>Bacillales</taxon>
        <taxon>Staphylococcaceae</taxon>
        <taxon>Staphylococcus</taxon>
    </lineage>
</organism>
<dbReference type="NCBIfam" id="NF009814">
    <property type="entry name" value="PRK13299.1"/>
    <property type="match status" value="1"/>
</dbReference>
<dbReference type="InterPro" id="IPR032828">
    <property type="entry name" value="PolyA_RNA-bd"/>
</dbReference>
<dbReference type="Proteomes" id="UP000255277">
    <property type="component" value="Unassembled WGS sequence"/>
</dbReference>
<dbReference type="HAMAP" id="MF_01263">
    <property type="entry name" value="CCA_bact_type3"/>
    <property type="match status" value="1"/>
</dbReference>
<comment type="subunit">
    <text evidence="11">Homodimer.</text>
</comment>
<dbReference type="GO" id="GO:0004810">
    <property type="term" value="F:CCA tRNA nucleotidyltransferase activity"/>
    <property type="evidence" value="ECO:0007669"/>
    <property type="project" value="UniProtKB-UniRule"/>
</dbReference>
<dbReference type="InterPro" id="IPR050264">
    <property type="entry name" value="Bact_CCA-adding_enz_type3_sf"/>
</dbReference>
<name>A0A380FG18_STAGA</name>
<feature type="binding site" evidence="11">
    <location>
        <position position="155"/>
    </location>
    <ligand>
        <name>CTP</name>
        <dbReference type="ChEBI" id="CHEBI:37563"/>
    </ligand>
</feature>
<keyword evidence="8 11" id="KW-0067">ATP-binding</keyword>
<evidence type="ECO:0000256" key="6">
    <source>
        <dbReference type="ARBA" id="ARBA00022741"/>
    </source>
</evidence>
<dbReference type="GO" id="GO:0000049">
    <property type="term" value="F:tRNA binding"/>
    <property type="evidence" value="ECO:0007669"/>
    <property type="project" value="UniProtKB-UniRule"/>
</dbReference>
<dbReference type="GO" id="GO:0000287">
    <property type="term" value="F:magnesium ion binding"/>
    <property type="evidence" value="ECO:0007669"/>
    <property type="project" value="UniProtKB-UniRule"/>
</dbReference>
<evidence type="ECO:0000256" key="8">
    <source>
        <dbReference type="ARBA" id="ARBA00022840"/>
    </source>
</evidence>
<evidence type="ECO:0000313" key="15">
    <source>
        <dbReference type="EMBL" id="SUM33108.1"/>
    </source>
</evidence>
<feature type="binding site" evidence="11">
    <location>
        <position position="158"/>
    </location>
    <ligand>
        <name>CTP</name>
        <dbReference type="ChEBI" id="CHEBI:37563"/>
    </ligand>
</feature>
<feature type="binding site" evidence="11">
    <location>
        <position position="31"/>
    </location>
    <ligand>
        <name>ATP</name>
        <dbReference type="ChEBI" id="CHEBI:30616"/>
    </ligand>
</feature>
<keyword evidence="6 11" id="KW-0547">Nucleotide-binding</keyword>
<dbReference type="PANTHER" id="PTHR46173:SF1">
    <property type="entry name" value="CCA TRNA NUCLEOTIDYLTRANSFERASE 1, MITOCHONDRIAL"/>
    <property type="match status" value="1"/>
</dbReference>
<dbReference type="Gene3D" id="3.30.460.10">
    <property type="entry name" value="Beta Polymerase, domain 2"/>
    <property type="match status" value="1"/>
</dbReference>
<keyword evidence="4 11" id="KW-0548">Nucleotidyltransferase</keyword>
<evidence type="ECO:0000256" key="1">
    <source>
        <dbReference type="ARBA" id="ARBA00001946"/>
    </source>
</evidence>
<dbReference type="Pfam" id="PF13735">
    <property type="entry name" value="tRNA_NucTran2_2"/>
    <property type="match status" value="1"/>
</dbReference>
<evidence type="ECO:0000256" key="7">
    <source>
        <dbReference type="ARBA" id="ARBA00022800"/>
    </source>
</evidence>
<feature type="binding site" evidence="11">
    <location>
        <position position="43"/>
    </location>
    <ligand>
        <name>Mg(2+)</name>
        <dbReference type="ChEBI" id="CHEBI:18420"/>
    </ligand>
</feature>
<feature type="domain" description="tRNA nucleotidyltransferase/poly(A) polymerase RNA and SrmB- binding" evidence="13">
    <location>
        <begin position="170"/>
        <end position="225"/>
    </location>
</feature>
<sequence length="405" mass="46945">MNKSIFEAAQPILNNLITHDYQAYFVGGSVRDYLMHKEIHDIDITTSATPDEIEAIFDKTIPIGREHGTINVVYKHEQYEITTFRAEGEYDDHRRPNAVYFVRDLYEDVKRRDFTMNAIAMDTHYHILDYFNGQQDIENKIIRTVGDAAERFNEDALRIIRGLRFQAQLGFMLEESTYLGMKSHIASIEHLSIERIIVELKKLFTGKYITQSYNNLKSLNAFNYITYFNQFDFTKFQVNLPVEFTLLIAALKVQQPMVEASLSMLKISNQEKKAITKYERLIQTIPNISSKNDLKYFVYDYGKVDIINVLNHSELLHDNQIIDLQPLIVNRDTINETYAQLPITSRKQIAINGNDILTTLNQPGGAWLKPLLRDIECAIIRGEINNQKNEILEMGENTCQNIVKM</sequence>
<reference evidence="15 16" key="1">
    <citation type="submission" date="2018-06" db="EMBL/GenBank/DDBJ databases">
        <authorList>
            <consortium name="Pathogen Informatics"/>
            <person name="Doyle S."/>
        </authorList>
    </citation>
    <scope>NUCLEOTIDE SEQUENCE [LARGE SCALE GENOMIC DNA]</scope>
    <source>
        <strain evidence="15 16">NCTC12195</strain>
    </source>
</reference>
<feature type="binding site" evidence="11">
    <location>
        <position position="161"/>
    </location>
    <ligand>
        <name>ATP</name>
        <dbReference type="ChEBI" id="CHEBI:30616"/>
    </ligand>
</feature>
<dbReference type="SUPFAM" id="SSF81891">
    <property type="entry name" value="Poly A polymerase C-terminal region-like"/>
    <property type="match status" value="1"/>
</dbReference>
<keyword evidence="3 11" id="KW-0819">tRNA processing</keyword>
<dbReference type="GO" id="GO:0160016">
    <property type="term" value="F:CCACCA tRNA nucleotidyltransferase activity"/>
    <property type="evidence" value="ECO:0007669"/>
    <property type="project" value="RHEA"/>
</dbReference>
<feature type="binding site" evidence="11">
    <location>
        <position position="112"/>
    </location>
    <ligand>
        <name>CTP</name>
        <dbReference type="ChEBI" id="CHEBI:37563"/>
    </ligand>
</feature>
<evidence type="ECO:0000256" key="9">
    <source>
        <dbReference type="ARBA" id="ARBA00022842"/>
    </source>
</evidence>
<evidence type="ECO:0000256" key="2">
    <source>
        <dbReference type="ARBA" id="ARBA00022679"/>
    </source>
</evidence>
<dbReference type="EC" id="2.7.7.72" evidence="11"/>
<keyword evidence="5 11" id="KW-0479">Metal-binding</keyword>
<keyword evidence="2 11" id="KW-0808">Transferase</keyword>
<keyword evidence="10 11" id="KW-0694">RNA-binding</keyword>
<comment type="similarity">
    <text evidence="11">Belongs to the tRNA nucleotidyltransferase/poly(A) polymerase family. Bacterial CCA-adding enzyme type 3 subfamily.</text>
</comment>
<comment type="function">
    <text evidence="11">Catalyzes the addition and repair of the essential 3'-terminal CCA sequence in tRNAs without using a nucleic acid template. Adds these three nucleotides in the order of C, C, and A to the tRNA nucleotide-73, using CTP and ATP as substrates and producing inorganic pyrophosphate. tRNA 3'-terminal CCA addition is required both for tRNA processing and repair. Also involved in tRNA surveillance by mediating tandem CCA addition to generate a CCACCA at the 3' terminus of unstable tRNAs. While stable tRNAs receive only 3'-terminal CCA, unstable tRNAs are marked with CCACCA and rapidly degraded.</text>
</comment>
<feature type="binding site" evidence="11">
    <location>
        <position position="155"/>
    </location>
    <ligand>
        <name>ATP</name>
        <dbReference type="ChEBI" id="CHEBI:30616"/>
    </ligand>
</feature>
<evidence type="ECO:0000313" key="16">
    <source>
        <dbReference type="Proteomes" id="UP000255277"/>
    </source>
</evidence>
<gene>
    <name evidence="11 15" type="primary">cca</name>
    <name evidence="15" type="ORF">NCTC12195_02563</name>
</gene>
<evidence type="ECO:0000259" key="14">
    <source>
        <dbReference type="Pfam" id="PF13735"/>
    </source>
</evidence>
<comment type="cofactor">
    <cofactor evidence="1 11">
        <name>Mg(2+)</name>
        <dbReference type="ChEBI" id="CHEBI:18420"/>
    </cofactor>
</comment>
<evidence type="ECO:0000256" key="4">
    <source>
        <dbReference type="ARBA" id="ARBA00022695"/>
    </source>
</evidence>
<feature type="binding site" evidence="11">
    <location>
        <position position="164"/>
    </location>
    <ligand>
        <name>CTP</name>
        <dbReference type="ChEBI" id="CHEBI:37563"/>
    </ligand>
</feature>
<evidence type="ECO:0000256" key="11">
    <source>
        <dbReference type="HAMAP-Rule" id="MF_01263"/>
    </source>
</evidence>
<comment type="catalytic activity">
    <reaction evidence="11">
        <text>a tRNA with a 3' CCA end + 2 CTP + ATP = a tRNA with a 3' CCACCA end + 3 diphosphate</text>
        <dbReference type="Rhea" id="RHEA:76235"/>
        <dbReference type="Rhea" id="RHEA-COMP:10468"/>
        <dbReference type="Rhea" id="RHEA-COMP:18655"/>
        <dbReference type="ChEBI" id="CHEBI:30616"/>
        <dbReference type="ChEBI" id="CHEBI:33019"/>
        <dbReference type="ChEBI" id="CHEBI:37563"/>
        <dbReference type="ChEBI" id="CHEBI:83071"/>
        <dbReference type="ChEBI" id="CHEBI:195187"/>
    </reaction>
</comment>
<feature type="binding site" evidence="11">
    <location>
        <position position="31"/>
    </location>
    <ligand>
        <name>CTP</name>
        <dbReference type="ChEBI" id="CHEBI:37563"/>
    </ligand>
</feature>
<feature type="binding site" evidence="11">
    <location>
        <position position="164"/>
    </location>
    <ligand>
        <name>ATP</name>
        <dbReference type="ChEBI" id="CHEBI:30616"/>
    </ligand>
</feature>
<evidence type="ECO:0000256" key="5">
    <source>
        <dbReference type="ARBA" id="ARBA00022723"/>
    </source>
</evidence>
<evidence type="ECO:0000259" key="12">
    <source>
        <dbReference type="Pfam" id="PF01743"/>
    </source>
</evidence>
<feature type="binding site" evidence="11">
    <location>
        <position position="28"/>
    </location>
    <ligand>
        <name>CTP</name>
        <dbReference type="ChEBI" id="CHEBI:37563"/>
    </ligand>
</feature>
<keyword evidence="7 11" id="KW-0692">RNA repair</keyword>
<feature type="binding site" evidence="11">
    <location>
        <position position="28"/>
    </location>
    <ligand>
        <name>ATP</name>
        <dbReference type="ChEBI" id="CHEBI:30616"/>
    </ligand>
</feature>
<protein>
    <recommendedName>
        <fullName evidence="11">CCA-adding enzyme</fullName>
        <ecNumber evidence="11">2.7.7.72</ecNumber>
    </recommendedName>
    <alternativeName>
        <fullName evidence="11">CCA tRNA nucleotidyltransferase</fullName>
    </alternativeName>
    <alternativeName>
        <fullName evidence="11">tRNA CCA-pyrophosphorylase</fullName>
    </alternativeName>
    <alternativeName>
        <fullName evidence="11">tRNA adenylyl-/cytidylyl- transferase</fullName>
    </alternativeName>
    <alternativeName>
        <fullName evidence="11">tRNA nucleotidyltransferase</fullName>
    </alternativeName>
    <alternativeName>
        <fullName evidence="11">tRNA-NT</fullName>
    </alternativeName>
</protein>
<evidence type="ECO:0000256" key="3">
    <source>
        <dbReference type="ARBA" id="ARBA00022694"/>
    </source>
</evidence>
<dbReference type="GO" id="GO:0005524">
    <property type="term" value="F:ATP binding"/>
    <property type="evidence" value="ECO:0007669"/>
    <property type="project" value="UniProtKB-UniRule"/>
</dbReference>
<dbReference type="Pfam" id="PF12627">
    <property type="entry name" value="PolyA_pol_RNAbd"/>
    <property type="match status" value="1"/>
</dbReference>
<dbReference type="PANTHER" id="PTHR46173">
    <property type="entry name" value="CCA TRNA NUCLEOTIDYLTRANSFERASE 1, MITOCHONDRIAL"/>
    <property type="match status" value="1"/>
</dbReference>
<proteinExistence type="inferred from homology"/>
<keyword evidence="9 11" id="KW-0460">Magnesium</keyword>
<feature type="binding site" evidence="11">
    <location>
        <position position="158"/>
    </location>
    <ligand>
        <name>ATP</name>
        <dbReference type="ChEBI" id="CHEBI:30616"/>
    </ligand>
</feature>
<dbReference type="GO" id="GO:0042245">
    <property type="term" value="P:RNA repair"/>
    <property type="evidence" value="ECO:0007669"/>
    <property type="project" value="UniProtKB-KW"/>
</dbReference>
<dbReference type="Gene3D" id="1.10.246.80">
    <property type="match status" value="1"/>
</dbReference>
<feature type="binding site" evidence="11">
    <location>
        <position position="161"/>
    </location>
    <ligand>
        <name>CTP</name>
        <dbReference type="ChEBI" id="CHEBI:37563"/>
    </ligand>
</feature>
<dbReference type="InterPro" id="IPR043519">
    <property type="entry name" value="NT_sf"/>
</dbReference>
<evidence type="ECO:0000259" key="13">
    <source>
        <dbReference type="Pfam" id="PF12627"/>
    </source>
</evidence>
<dbReference type="SUPFAM" id="SSF81301">
    <property type="entry name" value="Nucleotidyltransferase"/>
    <property type="match status" value="1"/>
</dbReference>
<dbReference type="EMBL" id="UHDK01000001">
    <property type="protein sequence ID" value="SUM33108.1"/>
    <property type="molecule type" value="Genomic_DNA"/>
</dbReference>
<feature type="binding site" evidence="11">
    <location>
        <position position="41"/>
    </location>
    <ligand>
        <name>Mg(2+)</name>
        <dbReference type="ChEBI" id="CHEBI:18420"/>
    </ligand>
</feature>
<accession>A0A380FG18</accession>
<feature type="domain" description="Poly A polymerase head" evidence="12">
    <location>
        <begin position="23"/>
        <end position="143"/>
    </location>
</feature>
<dbReference type="InterPro" id="IPR032810">
    <property type="entry name" value="CCA-adding_enz_C"/>
</dbReference>
<dbReference type="AlphaFoldDB" id="A0A380FG18"/>
<dbReference type="GO" id="GO:0001680">
    <property type="term" value="P:tRNA 3'-terminal CCA addition"/>
    <property type="evidence" value="ECO:0007669"/>
    <property type="project" value="UniProtKB-UniRule"/>
</dbReference>
<comment type="miscellaneous">
    <text evidence="11">A single active site specifically recognizes both ATP and CTP and is responsible for their addition.</text>
</comment>
<comment type="catalytic activity">
    <reaction evidence="11">
        <text>a tRNA precursor + 2 CTP + ATP = a tRNA with a 3' CCA end + 3 diphosphate</text>
        <dbReference type="Rhea" id="RHEA:14433"/>
        <dbReference type="Rhea" id="RHEA-COMP:10465"/>
        <dbReference type="Rhea" id="RHEA-COMP:10468"/>
        <dbReference type="ChEBI" id="CHEBI:30616"/>
        <dbReference type="ChEBI" id="CHEBI:33019"/>
        <dbReference type="ChEBI" id="CHEBI:37563"/>
        <dbReference type="ChEBI" id="CHEBI:74896"/>
        <dbReference type="ChEBI" id="CHEBI:83071"/>
        <dbReference type="EC" id="2.7.7.72"/>
    </reaction>
</comment>